<dbReference type="Gene3D" id="1.50.10.10">
    <property type="match status" value="1"/>
</dbReference>
<comment type="caution">
    <text evidence="2">The sequence shown here is derived from an EMBL/GenBank/DDBJ whole genome shotgun (WGS) entry which is preliminary data.</text>
</comment>
<dbReference type="PANTHER" id="PTHR31616:SF13">
    <property type="entry name" value="GLUCAN 1,4-ALPHA-GLUCOSIDASE"/>
    <property type="match status" value="1"/>
</dbReference>
<feature type="domain" description="GH15-like" evidence="1">
    <location>
        <begin position="284"/>
        <end position="584"/>
    </location>
</feature>
<evidence type="ECO:0000313" key="3">
    <source>
        <dbReference type="Proteomes" id="UP000241848"/>
    </source>
</evidence>
<evidence type="ECO:0000259" key="1">
    <source>
        <dbReference type="Pfam" id="PF00723"/>
    </source>
</evidence>
<organism evidence="2 3">
    <name type="scientific">Sulfobacillus acidophilus</name>
    <dbReference type="NCBI Taxonomy" id="53633"/>
    <lineage>
        <taxon>Bacteria</taxon>
        <taxon>Bacillati</taxon>
        <taxon>Bacillota</taxon>
        <taxon>Clostridia</taxon>
        <taxon>Eubacteriales</taxon>
        <taxon>Clostridiales Family XVII. Incertae Sedis</taxon>
        <taxon>Sulfobacillus</taxon>
    </lineage>
</organism>
<dbReference type="InterPro" id="IPR012341">
    <property type="entry name" value="6hp_glycosidase-like_sf"/>
</dbReference>
<dbReference type="InterPro" id="IPR008928">
    <property type="entry name" value="6-hairpin_glycosidase_sf"/>
</dbReference>
<dbReference type="GO" id="GO:0005975">
    <property type="term" value="P:carbohydrate metabolic process"/>
    <property type="evidence" value="ECO:0007669"/>
    <property type="project" value="InterPro"/>
</dbReference>
<dbReference type="SUPFAM" id="SSF48208">
    <property type="entry name" value="Six-hairpin glycosidases"/>
    <property type="match status" value="1"/>
</dbReference>
<feature type="domain" description="GH15-like" evidence="1">
    <location>
        <begin position="602"/>
        <end position="641"/>
    </location>
</feature>
<dbReference type="InterPro" id="IPR011613">
    <property type="entry name" value="GH15-like"/>
</dbReference>
<proteinExistence type="predicted"/>
<accession>A0A2T2WJ46</accession>
<dbReference type="EMBL" id="PXYV01000020">
    <property type="protein sequence ID" value="PSR22262.1"/>
    <property type="molecule type" value="Genomic_DNA"/>
</dbReference>
<dbReference type="GO" id="GO:0004553">
    <property type="term" value="F:hydrolase activity, hydrolyzing O-glycosyl compounds"/>
    <property type="evidence" value="ECO:0007669"/>
    <property type="project" value="TreeGrafter"/>
</dbReference>
<protein>
    <submittedName>
        <fullName evidence="2">Glycoside hydrolase family 15 protein</fullName>
    </submittedName>
</protein>
<gene>
    <name evidence="2" type="ORF">C7B45_07805</name>
</gene>
<reference evidence="2 3" key="1">
    <citation type="journal article" date="2014" name="BMC Genomics">
        <title>Comparison of environmental and isolate Sulfobacillus genomes reveals diverse carbon, sulfur, nitrogen, and hydrogen metabolisms.</title>
        <authorList>
            <person name="Justice N.B."/>
            <person name="Norman A."/>
            <person name="Brown C.T."/>
            <person name="Singh A."/>
            <person name="Thomas B.C."/>
            <person name="Banfield J.F."/>
        </authorList>
    </citation>
    <scope>NUCLEOTIDE SEQUENCE [LARGE SCALE GENOMIC DNA]</scope>
    <source>
        <strain evidence="2">AMDSBA3</strain>
    </source>
</reference>
<sequence length="674" mass="76429">MVTARDIPIGNGNLLIAFDQHYQIREWCYPLVGQENHTAGHPFHFGIACDNDFSWVDSSEWERHLDYEGHTLATSVRLRHRSWNIVLHATDVVDFHENILLRRFRCVNHGPKTRTVRLYFHHDFHVYGVDVGDTVFYDPMSQALIHYKGDRYFLMSGQTDLVAGVHDWATGRKELPGIEGTWRDAEDLTLEGNPISQGSVDSIYSLELKLLPHGEDTAYAWVASGRSLEDVRALNGLVTFESPETLIHRTAVFWNLWLDRTPTPSGSPPQAFDALYDRSLLVVRTQVDNRGGIVAANDSDIMHHSRDTYSYVWPRDGAWVARALDVSGHGDLATRFFAFCADVIDSGGYFLHKYNPNGSLASSWHPWVLAGRPELPIQEDETGTVLWALWQHFLQWRDVEQVEPWLTRLIFPAGQFLADYRDPETKLPWPSWDLWEERRGIHTYTVASVYAGLTAAAHFARAFGDASRAQAFYQAASETHQAALRHLVDSSNERLGSRIHPLERGFEMDPQADASVILVPQLGLIAPDDPLMVKSAEWIRDRLWVPTTVGGIARYENDQYQRTDWAPSVPGNPWFICTLWYTDYLLMCVQSAEDLREPARLIAWVQAHAQSSGVLPEQINPHSGEPLSVSPLTWSHAALILTIARYRRVLERLGLKPAAVDNETWAAQLAPIGY</sequence>
<dbReference type="AlphaFoldDB" id="A0A2T2WJ46"/>
<dbReference type="Proteomes" id="UP000241848">
    <property type="component" value="Unassembled WGS sequence"/>
</dbReference>
<evidence type="ECO:0000313" key="2">
    <source>
        <dbReference type="EMBL" id="PSR22262.1"/>
    </source>
</evidence>
<dbReference type="Pfam" id="PF00723">
    <property type="entry name" value="Glyco_hydro_15"/>
    <property type="match status" value="2"/>
</dbReference>
<keyword evidence="2" id="KW-0378">Hydrolase</keyword>
<dbReference type="PANTHER" id="PTHR31616">
    <property type="entry name" value="TREHALASE"/>
    <property type="match status" value="1"/>
</dbReference>
<name>A0A2T2WJ46_9FIRM</name>